<evidence type="ECO:0000259" key="3">
    <source>
        <dbReference type="PROSITE" id="PS51688"/>
    </source>
</evidence>
<proteinExistence type="predicted"/>
<dbReference type="InterPro" id="IPR036388">
    <property type="entry name" value="WH-like_DNA-bd_sf"/>
</dbReference>
<dbReference type="EMBL" id="VAJM01000002">
    <property type="protein sequence ID" value="TLM95277.1"/>
    <property type="molecule type" value="Genomic_DNA"/>
</dbReference>
<feature type="domain" description="Peptidase S74" evidence="3">
    <location>
        <begin position="475"/>
        <end position="571"/>
    </location>
</feature>
<feature type="signal peptide" evidence="2">
    <location>
        <begin position="1"/>
        <end position="21"/>
    </location>
</feature>
<dbReference type="AlphaFoldDB" id="A0A5R8WU57"/>
<protein>
    <submittedName>
        <fullName evidence="4">Tail fiber domain-containing protein</fullName>
    </submittedName>
</protein>
<dbReference type="Pfam" id="PF13884">
    <property type="entry name" value="Peptidase_S74"/>
    <property type="match status" value="1"/>
</dbReference>
<keyword evidence="2" id="KW-0732">Signal</keyword>
<organism evidence="4 5">
    <name type="scientific">Hymenobacter jeollabukensis</name>
    <dbReference type="NCBI Taxonomy" id="2025313"/>
    <lineage>
        <taxon>Bacteria</taxon>
        <taxon>Pseudomonadati</taxon>
        <taxon>Bacteroidota</taxon>
        <taxon>Cytophagia</taxon>
        <taxon>Cytophagales</taxon>
        <taxon>Hymenobacteraceae</taxon>
        <taxon>Hymenobacter</taxon>
    </lineage>
</organism>
<feature type="chain" id="PRO_5024285079" evidence="2">
    <location>
        <begin position="22"/>
        <end position="616"/>
    </location>
</feature>
<dbReference type="OrthoDB" id="1001730at2"/>
<evidence type="ECO:0000256" key="1">
    <source>
        <dbReference type="SAM" id="Coils"/>
    </source>
</evidence>
<evidence type="ECO:0000313" key="4">
    <source>
        <dbReference type="EMBL" id="TLM95277.1"/>
    </source>
</evidence>
<sequence>MIHKYLLAALLLTAAAPAALAQTTGSVGIGTTSPAASAALEVRSTSKGLLLPRLTVAQRDALTASTTAPPVPGLLIYLTDGTPGLYAYDGTAWVRLGADNLGNHTATQTLNLNEQRLLGSVSNSLGDSAAQVELNASVGTQSAALITRSNFGAKYSRAILSGYGKLPEGTSTANDYGIWATAYRGGGWAGFFSAGNITTPLRWVGICQNPGYNGTGSAIRIVDGTQGAGKVLTSDGAGYGTWQPVPAPTVAGGNFNLGPYYLVGNGGATGIAITSAGRVGINTTTPYSQLANTATNIIGSEGTGGNPGSLAWAASQAGYVGMFYNASTASNASGLAVKIAATGTAAALDVSQEATQDADGTPLLRVLGNGTVGIGISTPGGGLHVITGNSGVASGTGAILSGPPTGNPNLELRGGATAVTPYVDLAETSGVDYSSRLLSSGGTLNVYGANATALKVNGNAAVTGSMTVNGVNVTSDRRFKTNVRPLGSALAAVLALRGVRYEWNALGVQHGGTAGASQVGLLAQEVEQVYPELVSTGADGYKAVNYAQLTPVLIEALKEQQQQIEALQARAAHAQAELQMVKAQATAAKAQATATLETFETRLRRLEAAGEGQARR</sequence>
<evidence type="ECO:0000256" key="2">
    <source>
        <dbReference type="SAM" id="SignalP"/>
    </source>
</evidence>
<name>A0A5R8WU57_9BACT</name>
<reference evidence="4 5" key="1">
    <citation type="submission" date="2019-05" db="EMBL/GenBank/DDBJ databases">
        <title>Hymenobacter edaphi sp. nov., isolated from abandoned arsenic-contaminated farmland soil.</title>
        <authorList>
            <person name="Nie L."/>
        </authorList>
    </citation>
    <scope>NUCLEOTIDE SEQUENCE [LARGE SCALE GENOMIC DNA]</scope>
    <source>
        <strain evidence="4 5">1-3-3-8</strain>
    </source>
</reference>
<dbReference type="Proteomes" id="UP000305517">
    <property type="component" value="Unassembled WGS sequence"/>
</dbReference>
<evidence type="ECO:0000313" key="5">
    <source>
        <dbReference type="Proteomes" id="UP000305517"/>
    </source>
</evidence>
<dbReference type="Gene3D" id="1.10.10.10">
    <property type="entry name" value="Winged helix-like DNA-binding domain superfamily/Winged helix DNA-binding domain"/>
    <property type="match status" value="1"/>
</dbReference>
<accession>A0A5R8WU57</accession>
<dbReference type="InterPro" id="IPR030392">
    <property type="entry name" value="S74_ICA"/>
</dbReference>
<gene>
    <name evidence="4" type="ORF">FDY95_05680</name>
</gene>
<dbReference type="RefSeq" id="WP_138075777.1">
    <property type="nucleotide sequence ID" value="NZ_VAJM01000002.1"/>
</dbReference>
<keyword evidence="1" id="KW-0175">Coiled coil</keyword>
<feature type="coiled-coil region" evidence="1">
    <location>
        <begin position="557"/>
        <end position="609"/>
    </location>
</feature>
<dbReference type="PROSITE" id="PS51688">
    <property type="entry name" value="ICA"/>
    <property type="match status" value="1"/>
</dbReference>
<keyword evidence="5" id="KW-1185">Reference proteome</keyword>
<comment type="caution">
    <text evidence="4">The sequence shown here is derived from an EMBL/GenBank/DDBJ whole genome shotgun (WGS) entry which is preliminary data.</text>
</comment>